<accession>A0AAV4M7T0</accession>
<proteinExistence type="predicted"/>
<feature type="region of interest" description="Disordered" evidence="1">
    <location>
        <begin position="24"/>
        <end position="53"/>
    </location>
</feature>
<reference evidence="2 3" key="1">
    <citation type="submission" date="2021-06" db="EMBL/GenBank/DDBJ databases">
        <title>Caerostris extrusa draft genome.</title>
        <authorList>
            <person name="Kono N."/>
            <person name="Arakawa K."/>
        </authorList>
    </citation>
    <scope>NUCLEOTIDE SEQUENCE [LARGE SCALE GENOMIC DNA]</scope>
</reference>
<feature type="compositionally biased region" description="Basic residues" evidence="1">
    <location>
        <begin position="29"/>
        <end position="40"/>
    </location>
</feature>
<dbReference type="EMBL" id="BPLR01019500">
    <property type="protein sequence ID" value="GIX68512.1"/>
    <property type="molecule type" value="Genomic_DNA"/>
</dbReference>
<comment type="caution">
    <text evidence="2">The sequence shown here is derived from an EMBL/GenBank/DDBJ whole genome shotgun (WGS) entry which is preliminary data.</text>
</comment>
<protein>
    <submittedName>
        <fullName evidence="2">Uncharacterized protein</fullName>
    </submittedName>
</protein>
<dbReference type="AlphaFoldDB" id="A0AAV4M7T0"/>
<organism evidence="2 3">
    <name type="scientific">Caerostris extrusa</name>
    <name type="common">Bark spider</name>
    <name type="synonym">Caerostris bankana</name>
    <dbReference type="NCBI Taxonomy" id="172846"/>
    <lineage>
        <taxon>Eukaryota</taxon>
        <taxon>Metazoa</taxon>
        <taxon>Ecdysozoa</taxon>
        <taxon>Arthropoda</taxon>
        <taxon>Chelicerata</taxon>
        <taxon>Arachnida</taxon>
        <taxon>Araneae</taxon>
        <taxon>Araneomorphae</taxon>
        <taxon>Entelegynae</taxon>
        <taxon>Araneoidea</taxon>
        <taxon>Araneidae</taxon>
        <taxon>Caerostris</taxon>
    </lineage>
</organism>
<keyword evidence="3" id="KW-1185">Reference proteome</keyword>
<evidence type="ECO:0000313" key="2">
    <source>
        <dbReference type="EMBL" id="GIX68512.1"/>
    </source>
</evidence>
<name>A0AAV4M7T0_CAEEX</name>
<evidence type="ECO:0000313" key="3">
    <source>
        <dbReference type="Proteomes" id="UP001054945"/>
    </source>
</evidence>
<gene>
    <name evidence="2" type="ORF">CEXT_247151</name>
</gene>
<feature type="region of interest" description="Disordered" evidence="1">
    <location>
        <begin position="86"/>
        <end position="120"/>
    </location>
</feature>
<evidence type="ECO:0000256" key="1">
    <source>
        <dbReference type="SAM" id="MobiDB-lite"/>
    </source>
</evidence>
<dbReference type="Proteomes" id="UP001054945">
    <property type="component" value="Unassembled WGS sequence"/>
</dbReference>
<sequence length="120" mass="13754">MQIIFLNFFDALQSPPILLFLTTDNTTNQKHRDRSHRRQLGRSLNPERCQDHKPRDIWTSHHEVKGGQASIEHNIDASRRNHVPYETPRVNSLSHPPSATPGHLSPSAVPRIRRTCPAQD</sequence>